<dbReference type="InterPro" id="IPR016040">
    <property type="entry name" value="NAD(P)-bd_dom"/>
</dbReference>
<accession>A0ABQ2HYB8</accession>
<dbReference type="PANTHER" id="PTHR43781:SF1">
    <property type="entry name" value="SACCHAROPINE DEHYDROGENASE"/>
    <property type="match status" value="1"/>
</dbReference>
<dbReference type="SUPFAM" id="SSF51735">
    <property type="entry name" value="NAD(P)-binding Rossmann-fold domains"/>
    <property type="match status" value="1"/>
</dbReference>
<comment type="caution">
    <text evidence="2">The sequence shown here is derived from an EMBL/GenBank/DDBJ whole genome shotgun (WGS) entry which is preliminary data.</text>
</comment>
<evidence type="ECO:0000313" key="2">
    <source>
        <dbReference type="EMBL" id="GGM92935.1"/>
    </source>
</evidence>
<name>A0ABQ2HYB8_9PSEU</name>
<dbReference type="EMBL" id="BMNC01000004">
    <property type="protein sequence ID" value="GGM92935.1"/>
    <property type="molecule type" value="Genomic_DNA"/>
</dbReference>
<protein>
    <recommendedName>
        <fullName evidence="1">NAD(P)-binding domain-containing protein</fullName>
    </recommendedName>
</protein>
<reference evidence="3" key="1">
    <citation type="journal article" date="2019" name="Int. J. Syst. Evol. Microbiol.">
        <title>The Global Catalogue of Microorganisms (GCM) 10K type strain sequencing project: providing services to taxonomists for standard genome sequencing and annotation.</title>
        <authorList>
            <consortium name="The Broad Institute Genomics Platform"/>
            <consortium name="The Broad Institute Genome Sequencing Center for Infectious Disease"/>
            <person name="Wu L."/>
            <person name="Ma J."/>
        </authorList>
    </citation>
    <scope>NUCLEOTIDE SEQUENCE [LARGE SCALE GENOMIC DNA]</scope>
    <source>
        <strain evidence="3">CGMCC 4.7319</strain>
    </source>
</reference>
<proteinExistence type="predicted"/>
<evidence type="ECO:0000259" key="1">
    <source>
        <dbReference type="Pfam" id="PF13460"/>
    </source>
</evidence>
<dbReference type="PANTHER" id="PTHR43781">
    <property type="entry name" value="SACCHAROPINE DEHYDROGENASE"/>
    <property type="match status" value="1"/>
</dbReference>
<feature type="domain" description="NAD(P)-binding" evidence="1">
    <location>
        <begin position="12"/>
        <end position="97"/>
    </location>
</feature>
<dbReference type="Pfam" id="PF13460">
    <property type="entry name" value="NAD_binding_10"/>
    <property type="match status" value="1"/>
</dbReference>
<dbReference type="InterPro" id="IPR036291">
    <property type="entry name" value="NAD(P)-bd_dom_sf"/>
</dbReference>
<dbReference type="RefSeq" id="WP_189155607.1">
    <property type="nucleotide sequence ID" value="NZ_BMNC01000004.1"/>
</dbReference>
<sequence>MTMHSSTIAIYGATGYIGELTARIAVEKGLEPVLIRRDENKTGKVARRLDLPWRTGTLDDPRTLDEALRGLTVVLNAAGPFGTTTGPVLDACIRTGTLRDLARSTS</sequence>
<evidence type="ECO:0000313" key="3">
    <source>
        <dbReference type="Proteomes" id="UP000597656"/>
    </source>
</evidence>
<keyword evidence="3" id="KW-1185">Reference proteome</keyword>
<dbReference type="Proteomes" id="UP000597656">
    <property type="component" value="Unassembled WGS sequence"/>
</dbReference>
<dbReference type="Gene3D" id="3.40.50.720">
    <property type="entry name" value="NAD(P)-binding Rossmann-like Domain"/>
    <property type="match status" value="1"/>
</dbReference>
<gene>
    <name evidence="2" type="ORF">GCM10011609_32980</name>
</gene>
<organism evidence="2 3">
    <name type="scientific">Lentzea pudingi</name>
    <dbReference type="NCBI Taxonomy" id="1789439"/>
    <lineage>
        <taxon>Bacteria</taxon>
        <taxon>Bacillati</taxon>
        <taxon>Actinomycetota</taxon>
        <taxon>Actinomycetes</taxon>
        <taxon>Pseudonocardiales</taxon>
        <taxon>Pseudonocardiaceae</taxon>
        <taxon>Lentzea</taxon>
    </lineage>
</organism>